<dbReference type="InterPro" id="IPR050469">
    <property type="entry name" value="Diguanylate_Cyclase"/>
</dbReference>
<dbReference type="PANTHER" id="PTHR45138:SF9">
    <property type="entry name" value="DIGUANYLATE CYCLASE DGCM-RELATED"/>
    <property type="match status" value="1"/>
</dbReference>
<dbReference type="InterPro" id="IPR029787">
    <property type="entry name" value="Nucleotide_cyclase"/>
</dbReference>
<evidence type="ECO:0000256" key="2">
    <source>
        <dbReference type="ARBA" id="ARBA00034247"/>
    </source>
</evidence>
<dbReference type="RefSeq" id="WP_238310472.1">
    <property type="nucleotide sequence ID" value="NZ_BPQV01000003.1"/>
</dbReference>
<dbReference type="InterPro" id="IPR043128">
    <property type="entry name" value="Rev_trsase/Diguanyl_cyclase"/>
</dbReference>
<dbReference type="NCBIfam" id="TIGR00254">
    <property type="entry name" value="GGDEF"/>
    <property type="match status" value="1"/>
</dbReference>
<keyword evidence="3" id="KW-0472">Membrane</keyword>
<dbReference type="SMART" id="SM00267">
    <property type="entry name" value="GGDEF"/>
    <property type="match status" value="1"/>
</dbReference>
<keyword evidence="3" id="KW-1133">Transmembrane helix</keyword>
<proteinExistence type="predicted"/>
<dbReference type="Gene3D" id="3.30.70.270">
    <property type="match status" value="1"/>
</dbReference>
<dbReference type="SUPFAM" id="SSF55073">
    <property type="entry name" value="Nucleotide cyclase"/>
    <property type="match status" value="1"/>
</dbReference>
<dbReference type="InterPro" id="IPR000160">
    <property type="entry name" value="GGDEF_dom"/>
</dbReference>
<evidence type="ECO:0000313" key="6">
    <source>
        <dbReference type="Proteomes" id="UP001055156"/>
    </source>
</evidence>
<keyword evidence="3" id="KW-0812">Transmembrane</keyword>
<evidence type="ECO:0000256" key="3">
    <source>
        <dbReference type="SAM" id="Phobius"/>
    </source>
</evidence>
<dbReference type="Pfam" id="PF00990">
    <property type="entry name" value="GGDEF"/>
    <property type="match status" value="1"/>
</dbReference>
<reference evidence="5" key="1">
    <citation type="journal article" date="2021" name="Front. Microbiol.">
        <title>Comprehensive Comparative Genomics and Phenotyping of Methylobacterium Species.</title>
        <authorList>
            <person name="Alessa O."/>
            <person name="Ogura Y."/>
            <person name="Fujitani Y."/>
            <person name="Takami H."/>
            <person name="Hayashi T."/>
            <person name="Sahin N."/>
            <person name="Tani A."/>
        </authorList>
    </citation>
    <scope>NUCLEOTIDE SEQUENCE</scope>
    <source>
        <strain evidence="5">NBRC 15689</strain>
    </source>
</reference>
<dbReference type="Proteomes" id="UP001055156">
    <property type="component" value="Unassembled WGS sequence"/>
</dbReference>
<dbReference type="PANTHER" id="PTHR45138">
    <property type="entry name" value="REGULATORY COMPONENTS OF SENSORY TRANSDUCTION SYSTEM"/>
    <property type="match status" value="1"/>
</dbReference>
<evidence type="ECO:0000256" key="1">
    <source>
        <dbReference type="ARBA" id="ARBA00012528"/>
    </source>
</evidence>
<dbReference type="PROSITE" id="PS50887">
    <property type="entry name" value="GGDEF"/>
    <property type="match status" value="1"/>
</dbReference>
<feature type="transmembrane region" description="Helical" evidence="3">
    <location>
        <begin position="27"/>
        <end position="49"/>
    </location>
</feature>
<accession>A0ABQ4T7Q3</accession>
<organism evidence="5 6">
    <name type="scientific">Methylobacterium organophilum</name>
    <dbReference type="NCBI Taxonomy" id="410"/>
    <lineage>
        <taxon>Bacteria</taxon>
        <taxon>Pseudomonadati</taxon>
        <taxon>Pseudomonadota</taxon>
        <taxon>Alphaproteobacteria</taxon>
        <taxon>Hyphomicrobiales</taxon>
        <taxon>Methylobacteriaceae</taxon>
        <taxon>Methylobacterium</taxon>
    </lineage>
</organism>
<keyword evidence="6" id="KW-1185">Reference proteome</keyword>
<name>A0ABQ4T7Q3_METOR</name>
<dbReference type="CDD" id="cd01949">
    <property type="entry name" value="GGDEF"/>
    <property type="match status" value="1"/>
</dbReference>
<feature type="domain" description="GGDEF" evidence="4">
    <location>
        <begin position="317"/>
        <end position="446"/>
    </location>
</feature>
<comment type="catalytic activity">
    <reaction evidence="2">
        <text>2 GTP = 3',3'-c-di-GMP + 2 diphosphate</text>
        <dbReference type="Rhea" id="RHEA:24898"/>
        <dbReference type="ChEBI" id="CHEBI:33019"/>
        <dbReference type="ChEBI" id="CHEBI:37565"/>
        <dbReference type="ChEBI" id="CHEBI:58805"/>
        <dbReference type="EC" id="2.7.7.65"/>
    </reaction>
</comment>
<comment type="caution">
    <text evidence="5">The sequence shown here is derived from an EMBL/GenBank/DDBJ whole genome shotgun (WGS) entry which is preliminary data.</text>
</comment>
<protein>
    <recommendedName>
        <fullName evidence="1">diguanylate cyclase</fullName>
        <ecNumber evidence="1">2.7.7.65</ecNumber>
    </recommendedName>
</protein>
<gene>
    <name evidence="5" type="ORF">LKMONMHP_1335</name>
</gene>
<evidence type="ECO:0000313" key="5">
    <source>
        <dbReference type="EMBL" id="GJE26484.1"/>
    </source>
</evidence>
<evidence type="ECO:0000259" key="4">
    <source>
        <dbReference type="PROSITE" id="PS50887"/>
    </source>
</evidence>
<sequence>MALLRRHAAPAAPEADGAGPTALAGRLIRVIFGCYFLVAVLLTGIQLALEYAHAREHLREDVAAMQRTFGPGLEDAMWRFNAEVLRGILSGIREIPAVIGVEVRDEHGVRIETIGLVGDDTRTNAIAPEGAFARLGTPFSRSFDLIHTDETGRRHRVGSWTVFSDTGIAIEQVRHTLVVILINSLIKTVMLWFIFAAVIRGMVGRPLAQIGAFVARLDGACPETRPLVLRAGGRHELHALVEALNTMMRRLRQSSDDNALLMRSLREMNATLQAKVAERTQELEVLATTDLLTGLFNRRKLDEALEAGVSRAAGEGAGLAVILGDIDQFKAINDQHGHKVGDAVLTAFADILRADRRPDDTVGRWGGEEFMLVCPGAGLAEAASVAETLRRRIETTQLPVVGLRTCSFGVAALRPGETADGLVARADAALYRAKRSGRNRVETNGLPREAA</sequence>
<dbReference type="EC" id="2.7.7.65" evidence="1"/>
<feature type="transmembrane region" description="Helical" evidence="3">
    <location>
        <begin position="177"/>
        <end position="199"/>
    </location>
</feature>
<reference evidence="5" key="2">
    <citation type="submission" date="2021-08" db="EMBL/GenBank/DDBJ databases">
        <authorList>
            <person name="Tani A."/>
            <person name="Ola A."/>
            <person name="Ogura Y."/>
            <person name="Katsura K."/>
            <person name="Hayashi T."/>
        </authorList>
    </citation>
    <scope>NUCLEOTIDE SEQUENCE</scope>
    <source>
        <strain evidence="5">NBRC 15689</strain>
    </source>
</reference>
<dbReference type="EMBL" id="BPQV01000003">
    <property type="protein sequence ID" value="GJE26484.1"/>
    <property type="molecule type" value="Genomic_DNA"/>
</dbReference>